<dbReference type="EMBL" id="DS995704">
    <property type="protein sequence ID" value="EEQ31632.1"/>
    <property type="molecule type" value="Genomic_DNA"/>
</dbReference>
<organism evidence="2 3">
    <name type="scientific">Arthroderma otae (strain ATCC MYA-4605 / CBS 113480)</name>
    <name type="common">Microsporum canis</name>
    <dbReference type="NCBI Taxonomy" id="554155"/>
    <lineage>
        <taxon>Eukaryota</taxon>
        <taxon>Fungi</taxon>
        <taxon>Dikarya</taxon>
        <taxon>Ascomycota</taxon>
        <taxon>Pezizomycotina</taxon>
        <taxon>Eurotiomycetes</taxon>
        <taxon>Eurotiomycetidae</taxon>
        <taxon>Onygenales</taxon>
        <taxon>Arthrodermataceae</taxon>
        <taxon>Microsporum</taxon>
    </lineage>
</organism>
<feature type="region of interest" description="Disordered" evidence="1">
    <location>
        <begin position="37"/>
        <end position="148"/>
    </location>
</feature>
<dbReference type="Proteomes" id="UP000002035">
    <property type="component" value="Unassembled WGS sequence"/>
</dbReference>
<accession>C5FPM7</accession>
<evidence type="ECO:0000313" key="2">
    <source>
        <dbReference type="EMBL" id="EEQ31632.1"/>
    </source>
</evidence>
<evidence type="ECO:0000313" key="3">
    <source>
        <dbReference type="Proteomes" id="UP000002035"/>
    </source>
</evidence>
<dbReference type="OrthoDB" id="4336528at2759"/>
<dbReference type="VEuPathDB" id="FungiDB:MCYG_04451"/>
<dbReference type="RefSeq" id="XP_002846714.1">
    <property type="nucleotide sequence ID" value="XM_002846668.1"/>
</dbReference>
<evidence type="ECO:0000256" key="1">
    <source>
        <dbReference type="SAM" id="MobiDB-lite"/>
    </source>
</evidence>
<dbReference type="HOGENOM" id="CLU_473237_0_0_1"/>
<sequence length="576" mass="65066">MSDVRTEALQLALQLRTFRTLRYIDEVVKTPTYHNWRQNNQTSITGNSDDEPTRPLGRPRSQSTRQSRDTTQEPTTSFPEPPSAPIARHTRRIASVTPIPPPSFINYRTPPSDDDRESLSPVPSEPPSVGYRPSQPTMATSDTTASQPVTTDQIKLIQNTMTQIMEQTSLVTRYPTSSTDIDEELGYFYPHMKDNADRPVVQVNQHTYYRSVYVFVNRLKDMVITKGENLVRSNVQASLRGQALEWYTVELTNIEKRAMTAFTIEAGWVDALVKRFKPRAAEALAAMTKLTFTMGDIHKGHDVRTYAHTMFRHAQAANIKSTYNQLTQSWNGLSPDLRRDIPEPTPLTTRAEFLNFVEAKSGIWRDIAQYRSNISSTRRQMRITIAIRIRIRPNPLVTQTRLNINRASQEVSFWQEDDYQEPQDYEEGWPEDQDQNLTDPAYDYDSFEQSTYNATTACSVLYNDLIATCKIYKQGFTSANKLHGHIKEANYITTKDATTLLAEALLASLSKDVVPVITSTFAEANPVKVNGIGQNTTVGYVKFHLSILGTLPDGPAQGPAIAQMTVEAYIIPQLKA</sequence>
<dbReference type="AlphaFoldDB" id="C5FPM7"/>
<reference evidence="3" key="1">
    <citation type="journal article" date="2012" name="MBio">
        <title>Comparative genome analysis of Trichophyton rubrum and related dermatophytes reveals candidate genes involved in infection.</title>
        <authorList>
            <person name="Martinez D.A."/>
            <person name="Oliver B.G."/>
            <person name="Graeser Y."/>
            <person name="Goldberg J.M."/>
            <person name="Li W."/>
            <person name="Martinez-Rossi N.M."/>
            <person name="Monod M."/>
            <person name="Shelest E."/>
            <person name="Barton R.C."/>
            <person name="Birch E."/>
            <person name="Brakhage A.A."/>
            <person name="Chen Z."/>
            <person name="Gurr S.J."/>
            <person name="Heiman D."/>
            <person name="Heitman J."/>
            <person name="Kosti I."/>
            <person name="Rossi A."/>
            <person name="Saif S."/>
            <person name="Samalova M."/>
            <person name="Saunders C.W."/>
            <person name="Shea T."/>
            <person name="Summerbell R.C."/>
            <person name="Xu J."/>
            <person name="Young S."/>
            <person name="Zeng Q."/>
            <person name="Birren B.W."/>
            <person name="Cuomo C.A."/>
            <person name="White T.C."/>
        </authorList>
    </citation>
    <scope>NUCLEOTIDE SEQUENCE [LARGE SCALE GENOMIC DNA]</scope>
    <source>
        <strain evidence="3">ATCC MYA-4605 / CBS 113480</strain>
    </source>
</reference>
<protein>
    <submittedName>
        <fullName evidence="2">Uncharacterized protein</fullName>
    </submittedName>
</protein>
<keyword evidence="3" id="KW-1185">Reference proteome</keyword>
<dbReference type="GeneID" id="9229826"/>
<dbReference type="eggNOG" id="ENOG502T1T9">
    <property type="taxonomic scope" value="Eukaryota"/>
</dbReference>
<name>C5FPM7_ARTOC</name>
<gene>
    <name evidence="2" type="ORF">MCYG_04451</name>
</gene>
<feature type="compositionally biased region" description="Polar residues" evidence="1">
    <location>
        <begin position="134"/>
        <end position="148"/>
    </location>
</feature>
<proteinExistence type="predicted"/>
<feature type="compositionally biased region" description="Polar residues" evidence="1">
    <location>
        <begin position="37"/>
        <end position="47"/>
    </location>
</feature>